<dbReference type="CDD" id="cd00130">
    <property type="entry name" value="PAS"/>
    <property type="match status" value="1"/>
</dbReference>
<dbReference type="EMBL" id="FORR01000026">
    <property type="protein sequence ID" value="SFJ84414.1"/>
    <property type="molecule type" value="Genomic_DNA"/>
</dbReference>
<feature type="domain" description="PAS" evidence="6">
    <location>
        <begin position="15"/>
        <end position="66"/>
    </location>
</feature>
<keyword evidence="1" id="KW-0547">Nucleotide-binding</keyword>
<dbReference type="GO" id="GO:0005524">
    <property type="term" value="F:ATP binding"/>
    <property type="evidence" value="ECO:0007669"/>
    <property type="project" value="UniProtKB-KW"/>
</dbReference>
<reference evidence="7 8" key="1">
    <citation type="submission" date="2016-10" db="EMBL/GenBank/DDBJ databases">
        <authorList>
            <person name="de Groot N.N."/>
        </authorList>
    </citation>
    <scope>NUCLEOTIDE SEQUENCE [LARGE SCALE GENOMIC DNA]</scope>
    <source>
        <strain evidence="7 8">DSM 44778</strain>
    </source>
</reference>
<evidence type="ECO:0000256" key="2">
    <source>
        <dbReference type="ARBA" id="ARBA00022840"/>
    </source>
</evidence>
<dbReference type="PROSITE" id="PS00675">
    <property type="entry name" value="SIGMA54_INTERACT_1"/>
    <property type="match status" value="1"/>
</dbReference>
<dbReference type="SUPFAM" id="SSF52540">
    <property type="entry name" value="P-loop containing nucleoside triphosphate hydrolases"/>
    <property type="match status" value="1"/>
</dbReference>
<accession>A0A1I3ULQ4</accession>
<dbReference type="PANTHER" id="PTHR32071:SF57">
    <property type="entry name" value="C4-DICARBOXYLATE TRANSPORT TRANSCRIPTIONAL REGULATORY PROTEIN DCTD"/>
    <property type="match status" value="1"/>
</dbReference>
<dbReference type="Pfam" id="PF02954">
    <property type="entry name" value="HTH_8"/>
    <property type="match status" value="1"/>
</dbReference>
<evidence type="ECO:0000313" key="7">
    <source>
        <dbReference type="EMBL" id="SFJ84414.1"/>
    </source>
</evidence>
<dbReference type="InterPro" id="IPR003593">
    <property type="entry name" value="AAA+_ATPase"/>
</dbReference>
<dbReference type="Proteomes" id="UP000199545">
    <property type="component" value="Unassembled WGS sequence"/>
</dbReference>
<dbReference type="InterPro" id="IPR000014">
    <property type="entry name" value="PAS"/>
</dbReference>
<evidence type="ECO:0000259" key="5">
    <source>
        <dbReference type="PROSITE" id="PS50045"/>
    </source>
</evidence>
<dbReference type="InterPro" id="IPR035965">
    <property type="entry name" value="PAS-like_dom_sf"/>
</dbReference>
<dbReference type="FunFam" id="3.40.50.300:FF:000006">
    <property type="entry name" value="DNA-binding transcriptional regulator NtrC"/>
    <property type="match status" value="1"/>
</dbReference>
<dbReference type="Pfam" id="PF00158">
    <property type="entry name" value="Sigma54_activat"/>
    <property type="match status" value="1"/>
</dbReference>
<dbReference type="SUPFAM" id="SSF55785">
    <property type="entry name" value="PYP-like sensor domain (PAS domain)"/>
    <property type="match status" value="1"/>
</dbReference>
<dbReference type="PANTHER" id="PTHR32071">
    <property type="entry name" value="TRANSCRIPTIONAL REGULATORY PROTEIN"/>
    <property type="match status" value="1"/>
</dbReference>
<evidence type="ECO:0000256" key="3">
    <source>
        <dbReference type="ARBA" id="ARBA00023015"/>
    </source>
</evidence>
<dbReference type="Pfam" id="PF00989">
    <property type="entry name" value="PAS"/>
    <property type="match status" value="1"/>
</dbReference>
<evidence type="ECO:0000259" key="6">
    <source>
        <dbReference type="PROSITE" id="PS50112"/>
    </source>
</evidence>
<gene>
    <name evidence="7" type="ORF">SAMN05421852_12619</name>
</gene>
<dbReference type="InterPro" id="IPR025944">
    <property type="entry name" value="Sigma_54_int_dom_CS"/>
</dbReference>
<dbReference type="OrthoDB" id="9771372at2"/>
<dbReference type="AlphaFoldDB" id="A0A1I3ULQ4"/>
<keyword evidence="2" id="KW-0067">ATP-binding</keyword>
<dbReference type="Gene3D" id="1.10.8.60">
    <property type="match status" value="1"/>
</dbReference>
<dbReference type="PROSITE" id="PS00688">
    <property type="entry name" value="SIGMA54_INTERACT_3"/>
    <property type="match status" value="1"/>
</dbReference>
<dbReference type="CDD" id="cd00009">
    <property type="entry name" value="AAA"/>
    <property type="match status" value="1"/>
</dbReference>
<dbReference type="GO" id="GO:0043565">
    <property type="term" value="F:sequence-specific DNA binding"/>
    <property type="evidence" value="ECO:0007669"/>
    <property type="project" value="InterPro"/>
</dbReference>
<dbReference type="Pfam" id="PF25601">
    <property type="entry name" value="AAA_lid_14"/>
    <property type="match status" value="1"/>
</dbReference>
<dbReference type="InterPro" id="IPR027417">
    <property type="entry name" value="P-loop_NTPase"/>
</dbReference>
<dbReference type="SMART" id="SM00382">
    <property type="entry name" value="AAA"/>
    <property type="match status" value="1"/>
</dbReference>
<evidence type="ECO:0000256" key="1">
    <source>
        <dbReference type="ARBA" id="ARBA00022741"/>
    </source>
</evidence>
<protein>
    <submittedName>
        <fullName evidence="7">PAS domain S-box-containing protein</fullName>
    </submittedName>
</protein>
<dbReference type="Gene3D" id="1.10.10.60">
    <property type="entry name" value="Homeodomain-like"/>
    <property type="match status" value="1"/>
</dbReference>
<keyword evidence="4" id="KW-0804">Transcription</keyword>
<dbReference type="GO" id="GO:0006355">
    <property type="term" value="P:regulation of DNA-templated transcription"/>
    <property type="evidence" value="ECO:0007669"/>
    <property type="project" value="InterPro"/>
</dbReference>
<dbReference type="PROSITE" id="PS50045">
    <property type="entry name" value="SIGMA54_INTERACT_4"/>
    <property type="match status" value="1"/>
</dbReference>
<dbReference type="InterPro" id="IPR013767">
    <property type="entry name" value="PAS_fold"/>
</dbReference>
<evidence type="ECO:0000313" key="8">
    <source>
        <dbReference type="Proteomes" id="UP000199545"/>
    </source>
</evidence>
<dbReference type="InterPro" id="IPR025662">
    <property type="entry name" value="Sigma_54_int_dom_ATP-bd_1"/>
</dbReference>
<dbReference type="InterPro" id="IPR009057">
    <property type="entry name" value="Homeodomain-like_sf"/>
</dbReference>
<organism evidence="7 8">
    <name type="scientific">Thermoflavimicrobium dichotomicum</name>
    <dbReference type="NCBI Taxonomy" id="46223"/>
    <lineage>
        <taxon>Bacteria</taxon>
        <taxon>Bacillati</taxon>
        <taxon>Bacillota</taxon>
        <taxon>Bacilli</taxon>
        <taxon>Bacillales</taxon>
        <taxon>Thermoactinomycetaceae</taxon>
        <taxon>Thermoflavimicrobium</taxon>
    </lineage>
</organism>
<dbReference type="STRING" id="46223.SAMN05421852_12619"/>
<sequence length="464" mass="53111">MHHAEEKEPQHLLEAYELMKAAFENAYEGIVITDKQGFILMMNETYAKFLRVQVNEVIGRHVTEVIENTRMHIVAQTGKAELAQVQQIRGGNMLVHRIPIIQDGQLVAVVGKVLFQDVKELYALSERVQQLEEELNYYKGELLKHAGVRYSLDDMIGNSPAMQKVKQMAKRVATSDTTVFIGGESGTGKEMLAHAIHQLSRRRLGPFVKVNCAAIPESLLESVLFGYAEGAFTGAVRGGRKGKFEMAHRGSIFLDEIGELSLPMQAKLLRVLQEKEIEPVGAVHPIKVDVRIIAASNRNLEQMVKENRFREDLYYRLNVVTITLPPLRERKEDIPELTHHLLEQLAHEIGIYAKGITPEAMECLLSYHWPGNIRELRNVLERSLHMMEGSVIQKEHLPYHFITHQSRDHHHYSLRMAIEQAERDHIQCILKITQGDREQAIRLLGISRASFYNKLKKYQLYSTY</sequence>
<proteinExistence type="predicted"/>
<dbReference type="InterPro" id="IPR002197">
    <property type="entry name" value="HTH_Fis"/>
</dbReference>
<dbReference type="SMART" id="SM00091">
    <property type="entry name" value="PAS"/>
    <property type="match status" value="1"/>
</dbReference>
<dbReference type="Gene3D" id="3.40.50.300">
    <property type="entry name" value="P-loop containing nucleotide triphosphate hydrolases"/>
    <property type="match status" value="1"/>
</dbReference>
<dbReference type="PROSITE" id="PS50112">
    <property type="entry name" value="PAS"/>
    <property type="match status" value="1"/>
</dbReference>
<dbReference type="NCBIfam" id="TIGR00229">
    <property type="entry name" value="sensory_box"/>
    <property type="match status" value="1"/>
</dbReference>
<dbReference type="InterPro" id="IPR002078">
    <property type="entry name" value="Sigma_54_int"/>
</dbReference>
<dbReference type="Gene3D" id="3.30.450.20">
    <property type="entry name" value="PAS domain"/>
    <property type="match status" value="1"/>
</dbReference>
<name>A0A1I3ULQ4_9BACL</name>
<feature type="domain" description="Sigma-54 factor interaction" evidence="5">
    <location>
        <begin position="155"/>
        <end position="385"/>
    </location>
</feature>
<dbReference type="SUPFAM" id="SSF46689">
    <property type="entry name" value="Homeodomain-like"/>
    <property type="match status" value="1"/>
</dbReference>
<dbReference type="InterPro" id="IPR058031">
    <property type="entry name" value="AAA_lid_NorR"/>
</dbReference>
<keyword evidence="8" id="KW-1185">Reference proteome</keyword>
<evidence type="ECO:0000256" key="4">
    <source>
        <dbReference type="ARBA" id="ARBA00023163"/>
    </source>
</evidence>
<keyword evidence="3" id="KW-0805">Transcription regulation</keyword>
<dbReference type="RefSeq" id="WP_093231566.1">
    <property type="nucleotide sequence ID" value="NZ_FORR01000026.1"/>
</dbReference>